<dbReference type="OrthoDB" id="3193353at2759"/>
<reference evidence="1 2" key="1">
    <citation type="journal article" date="2016" name="Mol. Biol. Evol.">
        <title>Comparative Genomics of Early-Diverging Mushroom-Forming Fungi Provides Insights into the Origins of Lignocellulose Decay Capabilities.</title>
        <authorList>
            <person name="Nagy L.G."/>
            <person name="Riley R."/>
            <person name="Tritt A."/>
            <person name="Adam C."/>
            <person name="Daum C."/>
            <person name="Floudas D."/>
            <person name="Sun H."/>
            <person name="Yadav J.S."/>
            <person name="Pangilinan J."/>
            <person name="Larsson K.H."/>
            <person name="Matsuura K."/>
            <person name="Barry K."/>
            <person name="Labutti K."/>
            <person name="Kuo R."/>
            <person name="Ohm R.A."/>
            <person name="Bhattacharya S.S."/>
            <person name="Shirouzu T."/>
            <person name="Yoshinaga Y."/>
            <person name="Martin F.M."/>
            <person name="Grigoriev I.V."/>
            <person name="Hibbett D.S."/>
        </authorList>
    </citation>
    <scope>NUCLEOTIDE SEQUENCE [LARGE SCALE GENOMIC DNA]</scope>
    <source>
        <strain evidence="1 2">CBS 109695</strain>
    </source>
</reference>
<proteinExistence type="predicted"/>
<organism evidence="1 2">
    <name type="scientific">Athelia psychrophila</name>
    <dbReference type="NCBI Taxonomy" id="1759441"/>
    <lineage>
        <taxon>Eukaryota</taxon>
        <taxon>Fungi</taxon>
        <taxon>Dikarya</taxon>
        <taxon>Basidiomycota</taxon>
        <taxon>Agaricomycotina</taxon>
        <taxon>Agaricomycetes</taxon>
        <taxon>Agaricomycetidae</taxon>
        <taxon>Atheliales</taxon>
        <taxon>Atheliaceae</taxon>
        <taxon>Athelia</taxon>
    </lineage>
</organism>
<protein>
    <submittedName>
        <fullName evidence="1">Uncharacterized protein</fullName>
    </submittedName>
</protein>
<evidence type="ECO:0000313" key="2">
    <source>
        <dbReference type="Proteomes" id="UP000076532"/>
    </source>
</evidence>
<name>A0A165XA51_9AGAM</name>
<evidence type="ECO:0000313" key="1">
    <source>
        <dbReference type="EMBL" id="KZP08350.1"/>
    </source>
</evidence>
<keyword evidence="2" id="KW-1185">Reference proteome</keyword>
<dbReference type="AlphaFoldDB" id="A0A165XA51"/>
<sequence>MPLRHTVGSVVVNADPKAEAIFALQTRVNGHRGNIEIFTIDFGVSKFVKDASTIRKIHDIQNVEPFLLQGSTIIVRDTDGDISPWNIDDLSAPKIKLRRRQAPVPDWGLRPDAPEAILLRPTYAIIAYTTSVEIYPLPQIPQGTSVDIIVVPLTRHKWQWPLNRGCMVEQGYSHLQHDPEATPRPIDLLIRFGSVLPWPINIVHHFVLRVNSDYQPSLPVTAINIPYLITPQLMQSLSSPIRLFFWADMALGPYGTALIIDSNQDESQNDLAQRLAGQMLCRLGNGSGSDDDMLLATSSNAVVSEEPVNGFPSMAFLVRDQDTWTRVTMDEQAGKVAFARVDGGVELLEYI</sequence>
<gene>
    <name evidence="1" type="ORF">FIBSPDRAFT_964854</name>
</gene>
<dbReference type="STRING" id="436010.A0A165XA51"/>
<dbReference type="Proteomes" id="UP000076532">
    <property type="component" value="Unassembled WGS sequence"/>
</dbReference>
<accession>A0A165XA51</accession>
<dbReference type="EMBL" id="KV417723">
    <property type="protein sequence ID" value="KZP08350.1"/>
    <property type="molecule type" value="Genomic_DNA"/>
</dbReference>